<name>A0A5C8KNH9_9GAMM</name>
<protein>
    <submittedName>
        <fullName evidence="1">Sn-glycerol-3-phosphate transporter</fullName>
    </submittedName>
</protein>
<proteinExistence type="predicted"/>
<dbReference type="AlphaFoldDB" id="A0A5C8KNH9"/>
<organism evidence="1 2">
    <name type="scientific">Alkalisalibacterium limincola</name>
    <dbReference type="NCBI Taxonomy" id="2699169"/>
    <lineage>
        <taxon>Bacteria</taxon>
        <taxon>Pseudomonadati</taxon>
        <taxon>Pseudomonadota</taxon>
        <taxon>Gammaproteobacteria</taxon>
        <taxon>Lysobacterales</taxon>
        <taxon>Lysobacteraceae</taxon>
        <taxon>Alkalisalibacterium</taxon>
    </lineage>
</organism>
<accession>A0A5C8KNH9</accession>
<gene>
    <name evidence="1" type="ORF">FU658_09870</name>
</gene>
<dbReference type="OrthoDB" id="8561992at2"/>
<evidence type="ECO:0000313" key="1">
    <source>
        <dbReference type="EMBL" id="TXK62183.1"/>
    </source>
</evidence>
<comment type="caution">
    <text evidence="1">The sequence shown here is derived from an EMBL/GenBank/DDBJ whole genome shotgun (WGS) entry which is preliminary data.</text>
</comment>
<dbReference type="EMBL" id="VRTS01000006">
    <property type="protein sequence ID" value="TXK62183.1"/>
    <property type="molecule type" value="Genomic_DNA"/>
</dbReference>
<keyword evidence="2" id="KW-1185">Reference proteome</keyword>
<sequence>MLASIALAAPAWAEYERPSVWPEHAIGEGPTGQWTLVTSNLVTHHRSDPEHNNRPGLLGLEYSRADSDWLAGGVTFRNSFSQRSQYAYVGRRFDSGRFPVYAKLTGGVLQGYRGEHRDKIPLNRLGVAPAIVPAVGVQMNRVSSELVVLGASALALTVNYDF</sequence>
<dbReference type="Proteomes" id="UP000321248">
    <property type="component" value="Unassembled WGS sequence"/>
</dbReference>
<evidence type="ECO:0000313" key="2">
    <source>
        <dbReference type="Proteomes" id="UP000321248"/>
    </source>
</evidence>
<reference evidence="1 2" key="1">
    <citation type="submission" date="2019-08" db="EMBL/GenBank/DDBJ databases">
        <authorList>
            <person name="Karlyshev A.V."/>
        </authorList>
    </citation>
    <scope>NUCLEOTIDE SEQUENCE [LARGE SCALE GENOMIC DNA]</scope>
    <source>
        <strain evidence="1 2">Alg18-2.2</strain>
    </source>
</reference>